<evidence type="ECO:0000313" key="1">
    <source>
        <dbReference type="Proteomes" id="UP000887579"/>
    </source>
</evidence>
<protein>
    <submittedName>
        <fullName evidence="2">FAM192A/Fyv6 N-terminal domain-containing protein</fullName>
    </submittedName>
</protein>
<organism evidence="1 2">
    <name type="scientific">Panagrolaimus sp. ES5</name>
    <dbReference type="NCBI Taxonomy" id="591445"/>
    <lineage>
        <taxon>Eukaryota</taxon>
        <taxon>Metazoa</taxon>
        <taxon>Ecdysozoa</taxon>
        <taxon>Nematoda</taxon>
        <taxon>Chromadorea</taxon>
        <taxon>Rhabditida</taxon>
        <taxon>Tylenchina</taxon>
        <taxon>Panagrolaimomorpha</taxon>
        <taxon>Panagrolaimoidea</taxon>
        <taxon>Panagrolaimidae</taxon>
        <taxon>Panagrolaimus</taxon>
    </lineage>
</organism>
<sequence length="70" mass="8185">MEFVSEKELAAKAADGKDEPVDDRPLYFRLKEVRDKAQAEKDEQFALKNQFRGIDEDESEFLDKISQFND</sequence>
<dbReference type="WBParaSite" id="ES5_v2.g28725.t1">
    <property type="protein sequence ID" value="ES5_v2.g28725.t1"/>
    <property type="gene ID" value="ES5_v2.g28725"/>
</dbReference>
<accession>A0AC34GGX2</accession>
<reference evidence="2" key="1">
    <citation type="submission" date="2022-11" db="UniProtKB">
        <authorList>
            <consortium name="WormBaseParasite"/>
        </authorList>
    </citation>
    <scope>IDENTIFICATION</scope>
</reference>
<proteinExistence type="predicted"/>
<dbReference type="Proteomes" id="UP000887579">
    <property type="component" value="Unplaced"/>
</dbReference>
<evidence type="ECO:0000313" key="2">
    <source>
        <dbReference type="WBParaSite" id="ES5_v2.g28725.t1"/>
    </source>
</evidence>
<name>A0AC34GGX2_9BILA</name>